<feature type="domain" description="Serine dehydratase-like alpha subunit" evidence="6">
    <location>
        <begin position="86"/>
        <end position="356"/>
    </location>
</feature>
<dbReference type="GO" id="GO:0080146">
    <property type="term" value="F:L-cysteine desulfhydrase activity"/>
    <property type="evidence" value="ECO:0007669"/>
    <property type="project" value="TreeGrafter"/>
</dbReference>
<evidence type="ECO:0000256" key="1">
    <source>
        <dbReference type="ARBA" id="ARBA00004141"/>
    </source>
</evidence>
<dbReference type="InterPro" id="IPR005130">
    <property type="entry name" value="Ser_deHydtase-like_asu"/>
</dbReference>
<gene>
    <name evidence="7" type="ORF">H9809_11015</name>
</gene>
<keyword evidence="3" id="KW-1133">Transmembrane helix</keyword>
<proteinExistence type="inferred from homology"/>
<evidence type="ECO:0000313" key="7">
    <source>
        <dbReference type="EMBL" id="HIZ66407.1"/>
    </source>
</evidence>
<keyword evidence="4" id="KW-0472">Membrane</keyword>
<reference evidence="7" key="2">
    <citation type="submission" date="2021-04" db="EMBL/GenBank/DDBJ databases">
        <authorList>
            <person name="Gilroy R."/>
        </authorList>
    </citation>
    <scope>NUCLEOTIDE SEQUENCE</scope>
    <source>
        <strain evidence="7">1068</strain>
    </source>
</reference>
<keyword evidence="7" id="KW-0456">Lyase</keyword>
<dbReference type="HAMAP" id="MF_01845">
    <property type="entry name" value="UPF0597"/>
    <property type="match status" value="1"/>
</dbReference>
<sequence length="438" mass="46832">MKGEAFIEILKEEIMPALGCTEPMAIAYASAKARAVLGKIPDKVTIKVSSNILKNAMGVGIPGTNMVGLEIAAALGVIGGDSDEILEVLKNITDQDIEGAKKYVKRHIEVAIKETEKKLYIEVLAEVPEDSAKVVIEDSHTNITMIQHGRITIYEKSDCQDIADSKSERDSVSVKEIYDFIQNIDAGELDFLNDTIDLNWKIAQEGISGKYGLGVGKSIYECAVAERPENLTDREYASACTAAAADARMAGCRLPVMTVCGSGNQGITATVPVIAVANKEKYSKEMLYKALALSCLVTAHVKEYIGKLSPLCGCGMGSSIGVCSALIYMQGGTLEQINSGIKNMIADVSGIICDGAKSAFFIFVLTSNWNDLLYPLMMTNSTDMRTLAAGLALFVGEGVRETGPALAGALISMLPLLVLYCFAQKYFVAGIAVSGMKE</sequence>
<dbReference type="Proteomes" id="UP000824056">
    <property type="component" value="Unassembled WGS sequence"/>
</dbReference>
<comment type="similarity">
    <text evidence="5">Belongs to the UPF0597 family.</text>
</comment>
<accession>A0A9D2FTD4</accession>
<evidence type="ECO:0000259" key="6">
    <source>
        <dbReference type="Pfam" id="PF03313"/>
    </source>
</evidence>
<dbReference type="PIRSF" id="PIRSF006054">
    <property type="entry name" value="UCP006054"/>
    <property type="match status" value="1"/>
</dbReference>
<name>A0A9D2FTD4_9FIRM</name>
<evidence type="ECO:0000313" key="8">
    <source>
        <dbReference type="Proteomes" id="UP000824056"/>
    </source>
</evidence>
<dbReference type="GO" id="GO:0016020">
    <property type="term" value="C:membrane"/>
    <property type="evidence" value="ECO:0007669"/>
    <property type="project" value="UniProtKB-SubCell"/>
</dbReference>
<comment type="subcellular location">
    <subcellularLocation>
        <location evidence="1">Membrane</location>
        <topology evidence="1">Multi-pass membrane protein</topology>
    </subcellularLocation>
</comment>
<evidence type="ECO:0000256" key="3">
    <source>
        <dbReference type="ARBA" id="ARBA00022989"/>
    </source>
</evidence>
<reference evidence="7" key="1">
    <citation type="journal article" date="2021" name="PeerJ">
        <title>Extensive microbial diversity within the chicken gut microbiome revealed by metagenomics and culture.</title>
        <authorList>
            <person name="Gilroy R."/>
            <person name="Ravi A."/>
            <person name="Getino M."/>
            <person name="Pursley I."/>
            <person name="Horton D.L."/>
            <person name="Alikhan N.F."/>
            <person name="Baker D."/>
            <person name="Gharbi K."/>
            <person name="Hall N."/>
            <person name="Watson M."/>
            <person name="Adriaenssens E.M."/>
            <person name="Foster-Nyarko E."/>
            <person name="Jarju S."/>
            <person name="Secka A."/>
            <person name="Antonio M."/>
            <person name="Oren A."/>
            <person name="Chaudhuri R.R."/>
            <person name="La Ragione R."/>
            <person name="Hildebrand F."/>
            <person name="Pallen M.J."/>
        </authorList>
    </citation>
    <scope>NUCLEOTIDE SEQUENCE</scope>
    <source>
        <strain evidence="7">1068</strain>
    </source>
</reference>
<dbReference type="InterPro" id="IPR035906">
    <property type="entry name" value="MetI-like_sf"/>
</dbReference>
<dbReference type="InterPro" id="IPR021144">
    <property type="entry name" value="UPF0597"/>
</dbReference>
<evidence type="ECO:0000256" key="4">
    <source>
        <dbReference type="ARBA" id="ARBA00023136"/>
    </source>
</evidence>
<evidence type="ECO:0000256" key="5">
    <source>
        <dbReference type="HAMAP-Rule" id="MF_01845"/>
    </source>
</evidence>
<evidence type="ECO:0000256" key="2">
    <source>
        <dbReference type="ARBA" id="ARBA00022692"/>
    </source>
</evidence>
<dbReference type="GO" id="GO:0019450">
    <property type="term" value="P:L-cysteine catabolic process to pyruvate"/>
    <property type="evidence" value="ECO:0007669"/>
    <property type="project" value="TreeGrafter"/>
</dbReference>
<organism evidence="7 8">
    <name type="scientific">Candidatus Blautia pullicola</name>
    <dbReference type="NCBI Taxonomy" id="2838498"/>
    <lineage>
        <taxon>Bacteria</taxon>
        <taxon>Bacillati</taxon>
        <taxon>Bacillota</taxon>
        <taxon>Clostridia</taxon>
        <taxon>Lachnospirales</taxon>
        <taxon>Lachnospiraceae</taxon>
        <taxon>Blautia</taxon>
    </lineage>
</organism>
<protein>
    <recommendedName>
        <fullName evidence="5">UPF0597 protein H9809_11015</fullName>
    </recommendedName>
</protein>
<dbReference type="EMBL" id="DXBG01000258">
    <property type="protein sequence ID" value="HIZ66407.1"/>
    <property type="molecule type" value="Genomic_DNA"/>
</dbReference>
<dbReference type="AlphaFoldDB" id="A0A9D2FTD4"/>
<dbReference type="Gene3D" id="1.10.3720.10">
    <property type="entry name" value="MetI-like"/>
    <property type="match status" value="1"/>
</dbReference>
<comment type="caution">
    <text evidence="7">The sequence shown here is derived from an EMBL/GenBank/DDBJ whole genome shotgun (WGS) entry which is preliminary data.</text>
</comment>
<dbReference type="PANTHER" id="PTHR30501:SF2">
    <property type="entry name" value="UPF0597 PROTEIN YHAM"/>
    <property type="match status" value="1"/>
</dbReference>
<dbReference type="PANTHER" id="PTHR30501">
    <property type="entry name" value="UPF0597 PROTEIN YHAM"/>
    <property type="match status" value="1"/>
</dbReference>
<dbReference type="Pfam" id="PF03313">
    <property type="entry name" value="SDH_alpha"/>
    <property type="match status" value="1"/>
</dbReference>
<keyword evidence="2" id="KW-0812">Transmembrane</keyword>
<dbReference type="SUPFAM" id="SSF161098">
    <property type="entry name" value="MetI-like"/>
    <property type="match status" value="1"/>
</dbReference>